<comment type="subcellular location">
    <subcellularLocation>
        <location evidence="1">Membrane</location>
        <topology evidence="1">Multi-pass membrane protein</topology>
    </subcellularLocation>
</comment>
<evidence type="ECO:0000313" key="9">
    <source>
        <dbReference type="Proteomes" id="UP001160550"/>
    </source>
</evidence>
<proteinExistence type="predicted"/>
<evidence type="ECO:0000259" key="7">
    <source>
        <dbReference type="Pfam" id="PF00892"/>
    </source>
</evidence>
<feature type="chain" id="PRO_5046587221" evidence="6">
    <location>
        <begin position="18"/>
        <end position="277"/>
    </location>
</feature>
<comment type="caution">
    <text evidence="8">The sequence shown here is derived from an EMBL/GenBank/DDBJ whole genome shotgun (WGS) entry which is preliminary data.</text>
</comment>
<feature type="signal peptide" evidence="6">
    <location>
        <begin position="1"/>
        <end position="17"/>
    </location>
</feature>
<organism evidence="8 9">
    <name type="scientific">Luteimonas composti</name>
    <dbReference type="NCBI Taxonomy" id="398257"/>
    <lineage>
        <taxon>Bacteria</taxon>
        <taxon>Pseudomonadati</taxon>
        <taxon>Pseudomonadota</taxon>
        <taxon>Gammaproteobacteria</taxon>
        <taxon>Lysobacterales</taxon>
        <taxon>Lysobacteraceae</taxon>
        <taxon>Luteimonas</taxon>
    </lineage>
</organism>
<dbReference type="PANTHER" id="PTHR32322">
    <property type="entry name" value="INNER MEMBRANE TRANSPORTER"/>
    <property type="match status" value="1"/>
</dbReference>
<sequence length="277" mass="28757">MRVKVALLTCVAMLAFAGNSLLARMAMGTTSIDAASFTAIRIASGALTLLAILGFRRERPGRLRDGWLPAAMLFTYAAAYSFAYRHMDTGAGALVLFAAVQLLMISWGIARGERTSWIGLLVACAGLVVFLAPGASAPPLGAAALMALAGFAWGAFSLSGRPGGNPLAGTALSFLLAVPLTVVLMLLRHRSLHLDPTGVVYALVSGVLTSGIGYVIWYWVRVRLSAISASSVQLSVPVISAVMGVLALGEQISARSAVSALFVLGGIGAVLLTARRR</sequence>
<feature type="transmembrane region" description="Helical" evidence="5">
    <location>
        <begin position="67"/>
        <end position="84"/>
    </location>
</feature>
<keyword evidence="6" id="KW-0732">Signal</keyword>
<keyword evidence="3 5" id="KW-1133">Transmembrane helix</keyword>
<dbReference type="EMBL" id="JARYGX010000023">
    <property type="protein sequence ID" value="MDH7453944.1"/>
    <property type="molecule type" value="Genomic_DNA"/>
</dbReference>
<gene>
    <name evidence="8" type="ORF">QF205_12830</name>
</gene>
<keyword evidence="2 5" id="KW-0812">Transmembrane</keyword>
<feature type="domain" description="EamA" evidence="7">
    <location>
        <begin position="143"/>
        <end position="270"/>
    </location>
</feature>
<dbReference type="InterPro" id="IPR000620">
    <property type="entry name" value="EamA_dom"/>
</dbReference>
<feature type="transmembrane region" description="Helical" evidence="5">
    <location>
        <begin position="90"/>
        <end position="110"/>
    </location>
</feature>
<keyword evidence="9" id="KW-1185">Reference proteome</keyword>
<feature type="transmembrane region" description="Helical" evidence="5">
    <location>
        <begin position="199"/>
        <end position="220"/>
    </location>
</feature>
<feature type="transmembrane region" description="Helical" evidence="5">
    <location>
        <begin position="254"/>
        <end position="274"/>
    </location>
</feature>
<protein>
    <submittedName>
        <fullName evidence="8">DMT family transporter</fullName>
    </submittedName>
</protein>
<dbReference type="RefSeq" id="WP_280943152.1">
    <property type="nucleotide sequence ID" value="NZ_JARYGX010000023.1"/>
</dbReference>
<reference evidence="8" key="1">
    <citation type="journal article" date="2007" name="Int. J. Syst. Evol. Microbiol.">
        <title>Luteimonas composti sp. nov., a moderately thermophilic bacterium isolated from food waste.</title>
        <authorList>
            <person name="Young C.C."/>
            <person name="Kampfer P."/>
            <person name="Chen W.M."/>
            <person name="Yen W.S."/>
            <person name="Arun A.B."/>
            <person name="Lai W.A."/>
            <person name="Shen F.T."/>
            <person name="Rekha P.D."/>
            <person name="Lin K.Y."/>
            <person name="Chou J.H."/>
        </authorList>
    </citation>
    <scope>NUCLEOTIDE SEQUENCE</scope>
    <source>
        <strain evidence="8">CC-YY355</strain>
    </source>
</reference>
<dbReference type="SUPFAM" id="SSF103481">
    <property type="entry name" value="Multidrug resistance efflux transporter EmrE"/>
    <property type="match status" value="1"/>
</dbReference>
<dbReference type="InterPro" id="IPR050638">
    <property type="entry name" value="AA-Vitamin_Transporters"/>
</dbReference>
<dbReference type="InterPro" id="IPR037185">
    <property type="entry name" value="EmrE-like"/>
</dbReference>
<dbReference type="Proteomes" id="UP001160550">
    <property type="component" value="Unassembled WGS sequence"/>
</dbReference>
<feature type="transmembrane region" description="Helical" evidence="5">
    <location>
        <begin position="117"/>
        <end position="135"/>
    </location>
</feature>
<feature type="transmembrane region" description="Helical" evidence="5">
    <location>
        <begin position="38"/>
        <end position="55"/>
    </location>
</feature>
<dbReference type="Pfam" id="PF00892">
    <property type="entry name" value="EamA"/>
    <property type="match status" value="1"/>
</dbReference>
<reference evidence="8" key="2">
    <citation type="submission" date="2023-04" db="EMBL/GenBank/DDBJ databases">
        <authorList>
            <person name="Sun J.-Q."/>
        </authorList>
    </citation>
    <scope>NUCLEOTIDE SEQUENCE</scope>
    <source>
        <strain evidence="8">CC-YY355</strain>
    </source>
</reference>
<keyword evidence="4 5" id="KW-0472">Membrane</keyword>
<dbReference type="PANTHER" id="PTHR32322:SF9">
    <property type="entry name" value="AMINO-ACID METABOLITE EFFLUX PUMP-RELATED"/>
    <property type="match status" value="1"/>
</dbReference>
<evidence type="ECO:0000256" key="4">
    <source>
        <dbReference type="ARBA" id="ARBA00023136"/>
    </source>
</evidence>
<feature type="transmembrane region" description="Helical" evidence="5">
    <location>
        <begin position="227"/>
        <end position="248"/>
    </location>
</feature>
<name>A0ABT6MTK8_9GAMM</name>
<evidence type="ECO:0000256" key="5">
    <source>
        <dbReference type="SAM" id="Phobius"/>
    </source>
</evidence>
<feature type="transmembrane region" description="Helical" evidence="5">
    <location>
        <begin position="167"/>
        <end position="187"/>
    </location>
</feature>
<evidence type="ECO:0000256" key="1">
    <source>
        <dbReference type="ARBA" id="ARBA00004141"/>
    </source>
</evidence>
<evidence type="ECO:0000313" key="8">
    <source>
        <dbReference type="EMBL" id="MDH7453944.1"/>
    </source>
</evidence>
<feature type="transmembrane region" description="Helical" evidence="5">
    <location>
        <begin position="141"/>
        <end position="160"/>
    </location>
</feature>
<evidence type="ECO:0000256" key="2">
    <source>
        <dbReference type="ARBA" id="ARBA00022692"/>
    </source>
</evidence>
<accession>A0ABT6MTK8</accession>
<evidence type="ECO:0000256" key="3">
    <source>
        <dbReference type="ARBA" id="ARBA00022989"/>
    </source>
</evidence>
<evidence type="ECO:0000256" key="6">
    <source>
        <dbReference type="SAM" id="SignalP"/>
    </source>
</evidence>